<dbReference type="InterPro" id="IPR000160">
    <property type="entry name" value="GGDEF_dom"/>
</dbReference>
<evidence type="ECO:0000313" key="5">
    <source>
        <dbReference type="EMBL" id="MCX7569310.1"/>
    </source>
</evidence>
<reference evidence="5 6" key="1">
    <citation type="submission" date="2022-11" db="EMBL/GenBank/DDBJ databases">
        <title>Study of microbial diversity in lake waters.</title>
        <authorList>
            <person name="Zhang J."/>
        </authorList>
    </citation>
    <scope>NUCLEOTIDE SEQUENCE [LARGE SCALE GENOMIC DNA]</scope>
    <source>
        <strain evidence="5 6">DT12</strain>
    </source>
</reference>
<keyword evidence="6" id="KW-1185">Reference proteome</keyword>
<evidence type="ECO:0000259" key="1">
    <source>
        <dbReference type="PROSITE" id="PS50112"/>
    </source>
</evidence>
<evidence type="ECO:0000259" key="4">
    <source>
        <dbReference type="PROSITE" id="PS50887"/>
    </source>
</evidence>
<dbReference type="PROSITE" id="PS50883">
    <property type="entry name" value="EAL"/>
    <property type="match status" value="1"/>
</dbReference>
<feature type="domain" description="EAL" evidence="3">
    <location>
        <begin position="376"/>
        <end position="630"/>
    </location>
</feature>
<dbReference type="InterPro" id="IPR035965">
    <property type="entry name" value="PAS-like_dom_sf"/>
</dbReference>
<dbReference type="SMART" id="SM00091">
    <property type="entry name" value="PAS"/>
    <property type="match status" value="1"/>
</dbReference>
<dbReference type="SUPFAM" id="SSF55073">
    <property type="entry name" value="Nucleotide cyclase"/>
    <property type="match status" value="1"/>
</dbReference>
<dbReference type="Gene3D" id="3.20.20.450">
    <property type="entry name" value="EAL domain"/>
    <property type="match status" value="1"/>
</dbReference>
<dbReference type="SMART" id="SM00052">
    <property type="entry name" value="EAL"/>
    <property type="match status" value="1"/>
</dbReference>
<dbReference type="CDD" id="cd01949">
    <property type="entry name" value="GGDEF"/>
    <property type="match status" value="1"/>
</dbReference>
<evidence type="ECO:0000259" key="2">
    <source>
        <dbReference type="PROSITE" id="PS50113"/>
    </source>
</evidence>
<dbReference type="EMBL" id="JAPMLT010000002">
    <property type="protein sequence ID" value="MCX7569310.1"/>
    <property type="molecule type" value="Genomic_DNA"/>
</dbReference>
<dbReference type="RefSeq" id="WP_267150556.1">
    <property type="nucleotide sequence ID" value="NZ_JAPMLT010000002.1"/>
</dbReference>
<evidence type="ECO:0000259" key="3">
    <source>
        <dbReference type="PROSITE" id="PS50883"/>
    </source>
</evidence>
<dbReference type="PANTHER" id="PTHR44757">
    <property type="entry name" value="DIGUANYLATE CYCLASE DGCP"/>
    <property type="match status" value="1"/>
</dbReference>
<dbReference type="Proteomes" id="UP001208017">
    <property type="component" value="Unassembled WGS sequence"/>
</dbReference>
<dbReference type="Pfam" id="PF00563">
    <property type="entry name" value="EAL"/>
    <property type="match status" value="1"/>
</dbReference>
<dbReference type="PROSITE" id="PS50113">
    <property type="entry name" value="PAC"/>
    <property type="match status" value="1"/>
</dbReference>
<evidence type="ECO:0000313" key="6">
    <source>
        <dbReference type="Proteomes" id="UP001208017"/>
    </source>
</evidence>
<dbReference type="Pfam" id="PF08448">
    <property type="entry name" value="PAS_4"/>
    <property type="match status" value="1"/>
</dbReference>
<dbReference type="InterPro" id="IPR000014">
    <property type="entry name" value="PAS"/>
</dbReference>
<dbReference type="Gene3D" id="3.30.450.20">
    <property type="entry name" value="PAS domain"/>
    <property type="match status" value="1"/>
</dbReference>
<dbReference type="PROSITE" id="PS50887">
    <property type="entry name" value="GGDEF"/>
    <property type="match status" value="1"/>
</dbReference>
<dbReference type="InterPro" id="IPR035919">
    <property type="entry name" value="EAL_sf"/>
</dbReference>
<dbReference type="InterPro" id="IPR000700">
    <property type="entry name" value="PAS-assoc_C"/>
</dbReference>
<dbReference type="InterPro" id="IPR013656">
    <property type="entry name" value="PAS_4"/>
</dbReference>
<dbReference type="InterPro" id="IPR029787">
    <property type="entry name" value="Nucleotide_cyclase"/>
</dbReference>
<dbReference type="SMART" id="SM00267">
    <property type="entry name" value="GGDEF"/>
    <property type="match status" value="1"/>
</dbReference>
<feature type="domain" description="PAS" evidence="1">
    <location>
        <begin position="79"/>
        <end position="149"/>
    </location>
</feature>
<dbReference type="SUPFAM" id="SSF141868">
    <property type="entry name" value="EAL domain-like"/>
    <property type="match status" value="1"/>
</dbReference>
<dbReference type="PANTHER" id="PTHR44757:SF2">
    <property type="entry name" value="BIOFILM ARCHITECTURE MAINTENANCE PROTEIN MBAA"/>
    <property type="match status" value="1"/>
</dbReference>
<gene>
    <name evidence="5" type="ORF">OS242_04995</name>
</gene>
<dbReference type="CDD" id="cd01948">
    <property type="entry name" value="EAL"/>
    <property type="match status" value="1"/>
</dbReference>
<dbReference type="InterPro" id="IPR001633">
    <property type="entry name" value="EAL_dom"/>
</dbReference>
<dbReference type="Pfam" id="PF00990">
    <property type="entry name" value="GGDEF"/>
    <property type="match status" value="1"/>
</dbReference>
<dbReference type="CDD" id="cd00130">
    <property type="entry name" value="PAS"/>
    <property type="match status" value="1"/>
</dbReference>
<dbReference type="NCBIfam" id="TIGR00229">
    <property type="entry name" value="sensory_box"/>
    <property type="match status" value="1"/>
</dbReference>
<dbReference type="NCBIfam" id="TIGR00254">
    <property type="entry name" value="GGDEF"/>
    <property type="match status" value="1"/>
</dbReference>
<dbReference type="InterPro" id="IPR043128">
    <property type="entry name" value="Rev_trsase/Diguanyl_cyclase"/>
</dbReference>
<dbReference type="SUPFAM" id="SSF55785">
    <property type="entry name" value="PYP-like sensor domain (PAS domain)"/>
    <property type="match status" value="1"/>
</dbReference>
<organism evidence="5 6">
    <name type="scientific">Tumebacillus lacus</name>
    <dbReference type="NCBI Taxonomy" id="2995335"/>
    <lineage>
        <taxon>Bacteria</taxon>
        <taxon>Bacillati</taxon>
        <taxon>Bacillota</taxon>
        <taxon>Bacilli</taxon>
        <taxon>Bacillales</taxon>
        <taxon>Alicyclobacillaceae</taxon>
        <taxon>Tumebacillus</taxon>
    </lineage>
</organism>
<name>A0ABT3WXB8_9BACL</name>
<proteinExistence type="predicted"/>
<dbReference type="PROSITE" id="PS50112">
    <property type="entry name" value="PAS"/>
    <property type="match status" value="1"/>
</dbReference>
<protein>
    <submittedName>
        <fullName evidence="5">EAL domain-containing protein</fullName>
    </submittedName>
</protein>
<dbReference type="Gene3D" id="3.30.70.270">
    <property type="match status" value="1"/>
</dbReference>
<comment type="caution">
    <text evidence="5">The sequence shown here is derived from an EMBL/GenBank/DDBJ whole genome shotgun (WGS) entry which is preliminary data.</text>
</comment>
<sequence>MLRRLRDYRLLFLSAVLGSVAVFQIYLASLASLSSPFSIFGPDTDLYWLIESVLTFLAVRFVISILDERMQFAKKLEEKEQYYKSLFEHNPDAVYTLNLEGAIIHTNAASVKVTGYGPEETHGLPVNDLIPPDERFRAQENFFKALQGEPQNYELTARHRDGHSVELAVTNVPILVNGEVQGVYAIAKDITVHRTVEKRLRHMAFYDTTTNLPNRILFEDQLGRELSRARQNNRTLAVFSLDIDRFKYVNDTLGHTMGDLLLQSVTERLRECAREGDTVARVGGDEFTLILSDLDDPADAVVLAEQVLAAFAQPFMLDEIELFVTASVGISIGPNDGHHVIDLIKNADTAMYRAKELGRNNYQLYNPQMAAPTVQSLSLMSDLRKALDKGEFVVYYQPQIRVPTGELIGVEALLRWNHPTRGMISPAQFIPLAEETGLIIPIGEWVLRTACAQVKAWAEDGYPEMRVAVNLSARQFMRDDLVDVVERALRDTGLKPHLLDLEITESMTMHNVDRAIQILHGLKNLGVMISLDDFGTGYSSLSYLKHFPIHMLKIDQSFVRDITVDPDDAAIANSIIALAHALNLKVIAEGVETEEQLGYLLEQGCQEMQGYLFSPPLPVDRLENLIRFVEKQEEERA</sequence>
<accession>A0ABT3WXB8</accession>
<dbReference type="InterPro" id="IPR052155">
    <property type="entry name" value="Biofilm_reg_signaling"/>
</dbReference>
<feature type="domain" description="GGDEF" evidence="4">
    <location>
        <begin position="234"/>
        <end position="367"/>
    </location>
</feature>
<feature type="domain" description="PAC" evidence="2">
    <location>
        <begin position="151"/>
        <end position="202"/>
    </location>
</feature>